<dbReference type="PANTHER" id="PTHR28047:SF6">
    <property type="entry name" value="CN HYDROLASE DOMAIN-CONTAINING PROTEIN"/>
    <property type="match status" value="1"/>
</dbReference>
<dbReference type="Pfam" id="PF00795">
    <property type="entry name" value="CN_hydrolase"/>
    <property type="match status" value="1"/>
</dbReference>
<dbReference type="SUPFAM" id="SSF56317">
    <property type="entry name" value="Carbon-nitrogen hydrolase"/>
    <property type="match status" value="1"/>
</dbReference>
<sequence length="615" mass="66779">MARKIRIAAAQMGATHLKDDRKETLDRMLALLDDAASQGAEVVLFPELAFTTFFPRHLINDPDELSSFFEHGGVTESPSAKPLFDKAREVKVDISVGFAEATDAGERFNSCVYYHAKTGSILSKYRKVHLPGDFEPFTDPEATNQLEKRYFKPGNLGFESFRVPELALSSEPIFGMMICNDRRWPEAWRCLGLQGVEMVLCGYNTAGFAPHLWGSDAKQDPQQAEEDAVFHHKLVMQSNSYMNATFSVCAARCGMDDGKYSLIGGSCIVDPEGRIVAEAKTKEDEVVVADCDLEICRAGKTRTFDFGRHRRTEHYSRITDQTGVTEPSPLGTSANGGPPPANGISNGTTNIIPSSSSYPTIRPSSSPSKPIRILLINPNATRTMTANCLAMLQPTLPPDVEVTGLTAPSSAPTAIEGHFDAVMSAAASMRAVQPLQARESYDAMLVACYSDHALIRMLREEFPCPVIGIMEASLFAARTLGARFGIVATSRRSRVMHRDAVRHYGMEGFCAGIESCDLGVLDLERKREEALGIMKDVAKRLVEQGAEVLTLGCAGMSDMKIAVEEAVGGDAMVVDGVLAGVQHLSGLVRMGLKTAKGGMYASSAAGRKRRGQEYV</sequence>
<evidence type="ECO:0000256" key="1">
    <source>
        <dbReference type="ARBA" id="ARBA00038414"/>
    </source>
</evidence>
<protein>
    <recommendedName>
        <fullName evidence="3">CN hydrolase domain-containing protein</fullName>
    </recommendedName>
</protein>
<dbReference type="Pfam" id="PF01177">
    <property type="entry name" value="Asp_Glu_race"/>
    <property type="match status" value="1"/>
</dbReference>
<accession>A0AAV9NXF2</accession>
<dbReference type="InterPro" id="IPR003010">
    <property type="entry name" value="C-N_Hydrolase"/>
</dbReference>
<evidence type="ECO:0000256" key="2">
    <source>
        <dbReference type="SAM" id="MobiDB-lite"/>
    </source>
</evidence>
<dbReference type="Gene3D" id="3.60.110.10">
    <property type="entry name" value="Carbon-nitrogen hydrolase"/>
    <property type="match status" value="1"/>
</dbReference>
<evidence type="ECO:0000313" key="4">
    <source>
        <dbReference type="EMBL" id="KAK5164353.1"/>
    </source>
</evidence>
<feature type="compositionally biased region" description="Polar residues" evidence="2">
    <location>
        <begin position="319"/>
        <end position="335"/>
    </location>
</feature>
<dbReference type="GO" id="GO:0047661">
    <property type="term" value="F:amino-acid racemase activity"/>
    <property type="evidence" value="ECO:0007669"/>
    <property type="project" value="InterPro"/>
</dbReference>
<dbReference type="CDD" id="cd07569">
    <property type="entry name" value="DCase"/>
    <property type="match status" value="1"/>
</dbReference>
<name>A0AAV9NXF2_9PEZI</name>
<feature type="compositionally biased region" description="Low complexity" evidence="2">
    <location>
        <begin position="351"/>
        <end position="369"/>
    </location>
</feature>
<dbReference type="EMBL" id="JAVRRT010000020">
    <property type="protein sequence ID" value="KAK5164353.1"/>
    <property type="molecule type" value="Genomic_DNA"/>
</dbReference>
<dbReference type="RefSeq" id="XP_064654646.1">
    <property type="nucleotide sequence ID" value="XM_064807273.1"/>
</dbReference>
<dbReference type="InterPro" id="IPR053714">
    <property type="entry name" value="Iso_Racemase_Enz_sf"/>
</dbReference>
<dbReference type="AlphaFoldDB" id="A0AAV9NXF2"/>
<dbReference type="Proteomes" id="UP001337655">
    <property type="component" value="Unassembled WGS sequence"/>
</dbReference>
<dbReference type="InterPro" id="IPR015942">
    <property type="entry name" value="Asp/Glu/hydantoin_racemase"/>
</dbReference>
<organism evidence="4 5">
    <name type="scientific">Saxophila tyrrhenica</name>
    <dbReference type="NCBI Taxonomy" id="1690608"/>
    <lineage>
        <taxon>Eukaryota</taxon>
        <taxon>Fungi</taxon>
        <taxon>Dikarya</taxon>
        <taxon>Ascomycota</taxon>
        <taxon>Pezizomycotina</taxon>
        <taxon>Dothideomycetes</taxon>
        <taxon>Dothideomycetidae</taxon>
        <taxon>Mycosphaerellales</taxon>
        <taxon>Extremaceae</taxon>
        <taxon>Saxophila</taxon>
    </lineage>
</organism>
<dbReference type="InterPro" id="IPR052186">
    <property type="entry name" value="Hydantoin_racemase-like"/>
</dbReference>
<comment type="similarity">
    <text evidence="1">Belongs to the HyuE racemase family.</text>
</comment>
<dbReference type="Gene3D" id="3.40.50.12500">
    <property type="match status" value="1"/>
</dbReference>
<dbReference type="InterPro" id="IPR036526">
    <property type="entry name" value="C-N_Hydrolase_sf"/>
</dbReference>
<feature type="region of interest" description="Disordered" evidence="2">
    <location>
        <begin position="319"/>
        <end position="369"/>
    </location>
</feature>
<evidence type="ECO:0000313" key="5">
    <source>
        <dbReference type="Proteomes" id="UP001337655"/>
    </source>
</evidence>
<reference evidence="4 5" key="1">
    <citation type="submission" date="2023-08" db="EMBL/GenBank/DDBJ databases">
        <title>Black Yeasts Isolated from many extreme environments.</title>
        <authorList>
            <person name="Coleine C."/>
            <person name="Stajich J.E."/>
            <person name="Selbmann L."/>
        </authorList>
    </citation>
    <scope>NUCLEOTIDE SEQUENCE [LARGE SCALE GENOMIC DNA]</scope>
    <source>
        <strain evidence="4 5">CCFEE 5935</strain>
    </source>
</reference>
<comment type="caution">
    <text evidence="4">The sequence shown here is derived from an EMBL/GenBank/DDBJ whole genome shotgun (WGS) entry which is preliminary data.</text>
</comment>
<proteinExistence type="inferred from homology"/>
<gene>
    <name evidence="4" type="ORF">LTR77_010049</name>
</gene>
<dbReference type="GeneID" id="89931379"/>
<dbReference type="PROSITE" id="PS50263">
    <property type="entry name" value="CN_HYDROLASE"/>
    <property type="match status" value="1"/>
</dbReference>
<feature type="domain" description="CN hydrolase" evidence="3">
    <location>
        <begin position="5"/>
        <end position="293"/>
    </location>
</feature>
<dbReference type="PANTHER" id="PTHR28047">
    <property type="entry name" value="PROTEIN DCG1"/>
    <property type="match status" value="1"/>
</dbReference>
<keyword evidence="5" id="KW-1185">Reference proteome</keyword>
<evidence type="ECO:0000259" key="3">
    <source>
        <dbReference type="PROSITE" id="PS50263"/>
    </source>
</evidence>